<gene>
    <name evidence="2" type="ORF">EYF80_047264</name>
</gene>
<evidence type="ECO:0000313" key="3">
    <source>
        <dbReference type="Proteomes" id="UP000314294"/>
    </source>
</evidence>
<keyword evidence="3" id="KW-1185">Reference proteome</keyword>
<dbReference type="EMBL" id="SRLO01001029">
    <property type="protein sequence ID" value="TNN42549.1"/>
    <property type="molecule type" value="Genomic_DNA"/>
</dbReference>
<evidence type="ECO:0000256" key="1">
    <source>
        <dbReference type="SAM" id="MobiDB-lite"/>
    </source>
</evidence>
<evidence type="ECO:0000313" key="2">
    <source>
        <dbReference type="EMBL" id="TNN42549.1"/>
    </source>
</evidence>
<feature type="compositionally biased region" description="Basic and acidic residues" evidence="1">
    <location>
        <begin position="1"/>
        <end position="23"/>
    </location>
</feature>
<accession>A0A4Z2FN33</accession>
<organism evidence="2 3">
    <name type="scientific">Liparis tanakae</name>
    <name type="common">Tanaka's snailfish</name>
    <dbReference type="NCBI Taxonomy" id="230148"/>
    <lineage>
        <taxon>Eukaryota</taxon>
        <taxon>Metazoa</taxon>
        <taxon>Chordata</taxon>
        <taxon>Craniata</taxon>
        <taxon>Vertebrata</taxon>
        <taxon>Euteleostomi</taxon>
        <taxon>Actinopterygii</taxon>
        <taxon>Neopterygii</taxon>
        <taxon>Teleostei</taxon>
        <taxon>Neoteleostei</taxon>
        <taxon>Acanthomorphata</taxon>
        <taxon>Eupercaria</taxon>
        <taxon>Perciformes</taxon>
        <taxon>Cottioidei</taxon>
        <taxon>Cottales</taxon>
        <taxon>Liparidae</taxon>
        <taxon>Liparis</taxon>
    </lineage>
</organism>
<feature type="compositionally biased region" description="Basic and acidic residues" evidence="1">
    <location>
        <begin position="101"/>
        <end position="119"/>
    </location>
</feature>
<feature type="compositionally biased region" description="Low complexity" evidence="1">
    <location>
        <begin position="493"/>
        <end position="504"/>
    </location>
</feature>
<comment type="caution">
    <text evidence="2">The sequence shown here is derived from an EMBL/GenBank/DDBJ whole genome shotgun (WGS) entry which is preliminary data.</text>
</comment>
<dbReference type="AlphaFoldDB" id="A0A4Z2FN33"/>
<feature type="region of interest" description="Disordered" evidence="1">
    <location>
        <begin position="1"/>
        <end position="43"/>
    </location>
</feature>
<reference evidence="2 3" key="1">
    <citation type="submission" date="2019-03" db="EMBL/GenBank/DDBJ databases">
        <title>First draft genome of Liparis tanakae, snailfish: a comprehensive survey of snailfish specific genes.</title>
        <authorList>
            <person name="Kim W."/>
            <person name="Song I."/>
            <person name="Jeong J.-H."/>
            <person name="Kim D."/>
            <person name="Kim S."/>
            <person name="Ryu S."/>
            <person name="Song J.Y."/>
            <person name="Lee S.K."/>
        </authorList>
    </citation>
    <scope>NUCLEOTIDE SEQUENCE [LARGE SCALE GENOMIC DNA]</scope>
    <source>
        <tissue evidence="2">Muscle</tissue>
    </source>
</reference>
<sequence>MTPRLPEEEWKSKERPAFSKREVPGGQEVVSPPVGLTASSPPPAATLLIYLSPACVQPSRFLDSARDRLKVQKHSKQQKKKKRNKQLEPHVVGTPQRLKRHIEERNKRGRQEDKKEGRNGARRTTISTICSGNKRNVKINLNSSLEALRHVNENILEGIQSYRPKTQSGALRVQSLCRSTEGSYHVLEGRHERRRAGFGPREAERFGLKGAPLSPLSDCTTELHHGETPGPEFPRLKHQWKTCRLTGGKTHTHTHTEVDVLSVVLTPQRRDACFAVFPWRVNVQRDGARDETSNATLMLTRRGGTTTWPVSIAPSRRLSTSSFALMVTVSPACGQNPSSSHRLRSVLPPLLFLLLLHLQLRVNHLQSDGRGFAVAGDLRRLGGGGARRALRQGFDVQLRLSVNQLLLLRLALGPQLRDGEPEDLEVRLRMVRRNLLEGGVRHQLVGRVGDGGEGGAGRQEEMLGWVAGGGEGVNVSWEDGKRVTTSRPPPRPAASTSSRPAESRLNLRTKPNAQRHAADALTSVAWSRGAAAASWTFHLQTLSGVLCCSRSRSRAASRSAEQHKHVTMGIHPSPLHFRLNRMILIAGVRLTARVKDVVHVKVTGGLRPPGVSLATKGLNIIRFWVTELPQVMDSGLRTKSSDTTQPPETNSSLQLLFLTSSRVSTPTNATDARRFRDTRLGI</sequence>
<dbReference type="Proteomes" id="UP000314294">
    <property type="component" value="Unassembled WGS sequence"/>
</dbReference>
<proteinExistence type="predicted"/>
<protein>
    <submittedName>
        <fullName evidence="2">Uncharacterized protein</fullName>
    </submittedName>
</protein>
<feature type="compositionally biased region" description="Basic residues" evidence="1">
    <location>
        <begin position="71"/>
        <end position="84"/>
    </location>
</feature>
<feature type="region of interest" description="Disordered" evidence="1">
    <location>
        <begin position="69"/>
        <end position="123"/>
    </location>
</feature>
<name>A0A4Z2FN33_9TELE</name>
<feature type="region of interest" description="Disordered" evidence="1">
    <location>
        <begin position="474"/>
        <end position="514"/>
    </location>
</feature>